<protein>
    <submittedName>
        <fullName evidence="1">Uncharacterized protein</fullName>
    </submittedName>
</protein>
<keyword evidence="2" id="KW-1185">Reference proteome</keyword>
<reference evidence="1" key="1">
    <citation type="submission" date="2022-01" db="EMBL/GenBank/DDBJ databases">
        <title>Genome sequence and assembly of Parabukholderia sp. RG36.</title>
        <authorList>
            <person name="Chhetri G."/>
        </authorList>
    </citation>
    <scope>NUCLEOTIDE SEQUENCE</scope>
    <source>
        <strain evidence="1">RG36</strain>
    </source>
</reference>
<dbReference type="AlphaFoldDB" id="A0A9X1RVM8"/>
<accession>A0A9X1RVM8</accession>
<dbReference type="RefSeq" id="WP_238466877.1">
    <property type="nucleotide sequence ID" value="NZ_JAKLJA010000029.1"/>
</dbReference>
<gene>
    <name evidence="1" type="ORF">L5014_27120</name>
</gene>
<comment type="caution">
    <text evidence="1">The sequence shown here is derived from an EMBL/GenBank/DDBJ whole genome shotgun (WGS) entry which is preliminary data.</text>
</comment>
<name>A0A9X1RVM8_9BURK</name>
<proteinExistence type="predicted"/>
<sequence>MDAHALRAVFKIGPMTRASSALRVRLRHGRIAAWPRLVHGLVFTQTDKPNEVLDDPFGG</sequence>
<dbReference type="EMBL" id="JAKLJA010000029">
    <property type="protein sequence ID" value="MCG5076971.1"/>
    <property type="molecule type" value="Genomic_DNA"/>
</dbReference>
<evidence type="ECO:0000313" key="1">
    <source>
        <dbReference type="EMBL" id="MCG5076971.1"/>
    </source>
</evidence>
<evidence type="ECO:0000313" key="2">
    <source>
        <dbReference type="Proteomes" id="UP001139308"/>
    </source>
</evidence>
<dbReference type="Proteomes" id="UP001139308">
    <property type="component" value="Unassembled WGS sequence"/>
</dbReference>
<organism evidence="1 2">
    <name type="scientific">Paraburkholderia tagetis</name>
    <dbReference type="NCBI Taxonomy" id="2913261"/>
    <lineage>
        <taxon>Bacteria</taxon>
        <taxon>Pseudomonadati</taxon>
        <taxon>Pseudomonadota</taxon>
        <taxon>Betaproteobacteria</taxon>
        <taxon>Burkholderiales</taxon>
        <taxon>Burkholderiaceae</taxon>
        <taxon>Paraburkholderia</taxon>
    </lineage>
</organism>